<evidence type="ECO:0000256" key="1">
    <source>
        <dbReference type="ARBA" id="ARBA00022801"/>
    </source>
</evidence>
<dbReference type="Gene3D" id="1.50.10.10">
    <property type="match status" value="1"/>
</dbReference>
<dbReference type="PANTHER" id="PTHR36845">
    <property type="entry name" value="HYDROLASE, PUTATIVE (AFU_ORTHOLOGUE AFUA_7G05090)-RELATED"/>
    <property type="match status" value="1"/>
</dbReference>
<keyword evidence="6" id="KW-1185">Reference proteome</keyword>
<reference evidence="5" key="1">
    <citation type="submission" date="2014-10" db="EMBL/GenBank/DDBJ databases">
        <title>Massilia sp. genome.</title>
        <authorList>
            <person name="Xu B."/>
            <person name="Dai L."/>
            <person name="Huang Z."/>
        </authorList>
    </citation>
    <scope>NUCLEOTIDE SEQUENCE [LARGE SCALE GENOMIC DNA]</scope>
    <source>
        <strain evidence="5">CFS-1</strain>
    </source>
</reference>
<keyword evidence="1" id="KW-0378">Hydrolase</keyword>
<feature type="active site" description="Proton donor" evidence="3">
    <location>
        <position position="171"/>
    </location>
</feature>
<feature type="binding site" evidence="4">
    <location>
        <position position="171"/>
    </location>
    <ligand>
        <name>substrate</name>
    </ligand>
</feature>
<feature type="binding site" evidence="4">
    <location>
        <position position="231"/>
    </location>
    <ligand>
        <name>substrate</name>
    </ligand>
</feature>
<dbReference type="EMBL" id="JSAB01000066">
    <property type="protein sequence ID" value="RNF31327.1"/>
    <property type="molecule type" value="Genomic_DNA"/>
</dbReference>
<evidence type="ECO:0000256" key="2">
    <source>
        <dbReference type="ARBA" id="ARBA00038358"/>
    </source>
</evidence>
<dbReference type="InterPro" id="IPR052369">
    <property type="entry name" value="UG_Glycosaminoglycan_Hydrolase"/>
</dbReference>
<dbReference type="PANTHER" id="PTHR36845:SF1">
    <property type="entry name" value="HYDROLASE, PUTATIVE (AFU_ORTHOLOGUE AFUA_7G05090)-RELATED"/>
    <property type="match status" value="1"/>
</dbReference>
<evidence type="ECO:0000313" key="6">
    <source>
        <dbReference type="Proteomes" id="UP000283254"/>
    </source>
</evidence>
<dbReference type="Proteomes" id="UP000283254">
    <property type="component" value="Unassembled WGS sequence"/>
</dbReference>
<dbReference type="GO" id="GO:0000272">
    <property type="term" value="P:polysaccharide catabolic process"/>
    <property type="evidence" value="ECO:0007669"/>
    <property type="project" value="TreeGrafter"/>
</dbReference>
<feature type="binding site" evidence="4">
    <location>
        <position position="110"/>
    </location>
    <ligand>
        <name>substrate</name>
    </ligand>
</feature>
<evidence type="ECO:0000256" key="4">
    <source>
        <dbReference type="PIRSR" id="PIRSR610905-2"/>
    </source>
</evidence>
<evidence type="ECO:0000256" key="3">
    <source>
        <dbReference type="PIRSR" id="PIRSR610905-1"/>
    </source>
</evidence>
<dbReference type="InterPro" id="IPR008928">
    <property type="entry name" value="6-hairpin_glycosidase_sf"/>
</dbReference>
<gene>
    <name evidence="5" type="ORF">NM04_07930</name>
</gene>
<dbReference type="AlphaFoldDB" id="A0A422QMV7"/>
<proteinExistence type="inferred from homology"/>
<name>A0A422QMV7_9BURK</name>
<dbReference type="SUPFAM" id="SSF48208">
    <property type="entry name" value="Six-hairpin glycosidases"/>
    <property type="match status" value="1"/>
</dbReference>
<feature type="active site" description="Nucleophile" evidence="3">
    <location>
        <position position="110"/>
    </location>
</feature>
<dbReference type="Pfam" id="PF07470">
    <property type="entry name" value="Glyco_hydro_88"/>
    <property type="match status" value="1"/>
</dbReference>
<comment type="caution">
    <text evidence="5">The sequence shown here is derived from an EMBL/GenBank/DDBJ whole genome shotgun (WGS) entry which is preliminary data.</text>
</comment>
<sequence length="398" mass="43181">MRLIAALSLAGAATCAVGQETVPQLVQRSIDTAAAQYGGLLAKVQRKPGFPRTVDKAEVVLVGVGDWTAGFFPGSLWYLYEATGDAKWRLAAADYTARTAPAKFDKSQHDLGFMLGAGYGNGYRLTGDPAYRDALLAGATTLVTRFNPKVGSIQSWDLWPNSTWAYPVIVDNLMNLELLTWAARTAVEPRYRDVAVTHADTTLRNHFRPDGSSFHLVDYDPGTGKVRGKVTVQGHADGSSWARGQAWALYGYTMMYRETKKEDYLRQAHKIAAFFMQHPRLPADKVPYWDFDDPAIPNAPRDSSAAAIVASSLLELATFSSGEQAGSYRAFAEAQLRSLASTAYLASGGEGGSDNGGFLLKHATGHKPAGKEIDVPLNYADYYFLEALLRLKGAHAGS</sequence>
<organism evidence="5 6">
    <name type="scientific">Massilia aurea</name>
    <dbReference type="NCBI Taxonomy" id="373040"/>
    <lineage>
        <taxon>Bacteria</taxon>
        <taxon>Pseudomonadati</taxon>
        <taxon>Pseudomonadota</taxon>
        <taxon>Betaproteobacteria</taxon>
        <taxon>Burkholderiales</taxon>
        <taxon>Oxalobacteraceae</taxon>
        <taxon>Telluria group</taxon>
        <taxon>Massilia</taxon>
    </lineage>
</organism>
<protein>
    <recommendedName>
        <fullName evidence="7">Glucuronyl hydrolase</fullName>
    </recommendedName>
</protein>
<evidence type="ECO:0000313" key="5">
    <source>
        <dbReference type="EMBL" id="RNF31327.1"/>
    </source>
</evidence>
<dbReference type="InterPro" id="IPR012341">
    <property type="entry name" value="6hp_glycosidase-like_sf"/>
</dbReference>
<evidence type="ECO:0008006" key="7">
    <source>
        <dbReference type="Google" id="ProtNLM"/>
    </source>
</evidence>
<accession>A0A422QMV7</accession>
<feature type="binding site" evidence="4">
    <location>
        <position position="243"/>
    </location>
    <ligand>
        <name>substrate</name>
    </ligand>
</feature>
<dbReference type="GO" id="GO:0052757">
    <property type="term" value="F:chondroitin hydrolase activity"/>
    <property type="evidence" value="ECO:0007669"/>
    <property type="project" value="TreeGrafter"/>
</dbReference>
<comment type="similarity">
    <text evidence="2">Belongs to the glycosyl hydrolase 88 family.</text>
</comment>
<dbReference type="InterPro" id="IPR010905">
    <property type="entry name" value="Glyco_hydro_88"/>
</dbReference>
<feature type="binding site" evidence="4">
    <location>
        <position position="247"/>
    </location>
    <ligand>
        <name>substrate</name>
    </ligand>
</feature>